<gene>
    <name evidence="2" type="ORF">SBAD_LOCUS12114</name>
</gene>
<name>A0A183J8B6_9BILA</name>
<dbReference type="AlphaFoldDB" id="A0A183J8B6"/>
<evidence type="ECO:0000313" key="2">
    <source>
        <dbReference type="EMBL" id="VDP45601.1"/>
    </source>
</evidence>
<keyword evidence="1" id="KW-1133">Transmembrane helix</keyword>
<evidence type="ECO:0000256" key="1">
    <source>
        <dbReference type="SAM" id="Phobius"/>
    </source>
</evidence>
<evidence type="ECO:0000313" key="4">
    <source>
        <dbReference type="WBParaSite" id="SBAD_0001251901-mRNA-1"/>
    </source>
</evidence>
<reference evidence="4" key="1">
    <citation type="submission" date="2016-06" db="UniProtKB">
        <authorList>
            <consortium name="WormBaseParasite"/>
        </authorList>
    </citation>
    <scope>IDENTIFICATION</scope>
</reference>
<organism evidence="4">
    <name type="scientific">Soboliphyme baturini</name>
    <dbReference type="NCBI Taxonomy" id="241478"/>
    <lineage>
        <taxon>Eukaryota</taxon>
        <taxon>Metazoa</taxon>
        <taxon>Ecdysozoa</taxon>
        <taxon>Nematoda</taxon>
        <taxon>Enoplea</taxon>
        <taxon>Dorylaimia</taxon>
        <taxon>Dioctophymatida</taxon>
        <taxon>Dioctophymatoidea</taxon>
        <taxon>Soboliphymatidae</taxon>
        <taxon>Soboliphyme</taxon>
    </lineage>
</organism>
<proteinExistence type="predicted"/>
<keyword evidence="1" id="KW-0812">Transmembrane</keyword>
<keyword evidence="3" id="KW-1185">Reference proteome</keyword>
<dbReference type="EMBL" id="UZAM01017017">
    <property type="protein sequence ID" value="VDP45601.1"/>
    <property type="molecule type" value="Genomic_DNA"/>
</dbReference>
<protein>
    <submittedName>
        <fullName evidence="4">Elongation of very long chain fatty acids protein</fullName>
    </submittedName>
</protein>
<reference evidence="2 3" key="2">
    <citation type="submission" date="2018-11" db="EMBL/GenBank/DDBJ databases">
        <authorList>
            <consortium name="Pathogen Informatics"/>
        </authorList>
    </citation>
    <scope>NUCLEOTIDE SEQUENCE [LARGE SCALE GENOMIC DNA]</scope>
</reference>
<feature type="transmembrane region" description="Helical" evidence="1">
    <location>
        <begin position="21"/>
        <end position="41"/>
    </location>
</feature>
<dbReference type="WBParaSite" id="SBAD_0001251901-mRNA-1">
    <property type="protein sequence ID" value="SBAD_0001251901-mRNA-1"/>
    <property type="gene ID" value="SBAD_0001251901"/>
</dbReference>
<keyword evidence="1" id="KW-0472">Membrane</keyword>
<accession>A0A183J8B6</accession>
<dbReference type="Proteomes" id="UP000270296">
    <property type="component" value="Unassembled WGS sequence"/>
</dbReference>
<feature type="transmembrane region" description="Helical" evidence="1">
    <location>
        <begin position="47"/>
        <end position="63"/>
    </location>
</feature>
<evidence type="ECO:0000313" key="3">
    <source>
        <dbReference type="Proteomes" id="UP000270296"/>
    </source>
</evidence>
<sequence>MEQVKLLYGACLTVADRYGWLAFKVMLLIAYHAYFFCALFHDYQKANTLLVLTVTSWAAIVYFKGIKIYCLPKLSISQISKERALRFVKNVHVQRLF</sequence>